<name>A0A814SRF1_ADIRI</name>
<evidence type="ECO:0000313" key="2">
    <source>
        <dbReference type="EMBL" id="CAF1149975.1"/>
    </source>
</evidence>
<feature type="region of interest" description="Disordered" evidence="1">
    <location>
        <begin position="225"/>
        <end position="245"/>
    </location>
</feature>
<dbReference type="EMBL" id="CAJNOJ010000119">
    <property type="protein sequence ID" value="CAF1149975.1"/>
    <property type="molecule type" value="Genomic_DNA"/>
</dbReference>
<evidence type="ECO:0000313" key="4">
    <source>
        <dbReference type="Proteomes" id="UP000663828"/>
    </source>
</evidence>
<reference evidence="2" key="1">
    <citation type="submission" date="2021-02" db="EMBL/GenBank/DDBJ databases">
        <authorList>
            <person name="Nowell W R."/>
        </authorList>
    </citation>
    <scope>NUCLEOTIDE SEQUENCE</scope>
</reference>
<keyword evidence="4" id="KW-1185">Reference proteome</keyword>
<dbReference type="AlphaFoldDB" id="A0A814SRF1"/>
<dbReference type="OrthoDB" id="10013983at2759"/>
<proteinExistence type="predicted"/>
<dbReference type="Proteomes" id="UP000663828">
    <property type="component" value="Unassembled WGS sequence"/>
</dbReference>
<feature type="compositionally biased region" description="Pro residues" evidence="1">
    <location>
        <begin position="229"/>
        <end position="239"/>
    </location>
</feature>
<feature type="region of interest" description="Disordered" evidence="1">
    <location>
        <begin position="260"/>
        <end position="282"/>
    </location>
</feature>
<protein>
    <submittedName>
        <fullName evidence="2">Uncharacterized protein</fullName>
    </submittedName>
</protein>
<feature type="compositionally biased region" description="Polar residues" evidence="1">
    <location>
        <begin position="263"/>
        <end position="282"/>
    </location>
</feature>
<organism evidence="2 5">
    <name type="scientific">Adineta ricciae</name>
    <name type="common">Rotifer</name>
    <dbReference type="NCBI Taxonomy" id="249248"/>
    <lineage>
        <taxon>Eukaryota</taxon>
        <taxon>Metazoa</taxon>
        <taxon>Spiralia</taxon>
        <taxon>Gnathifera</taxon>
        <taxon>Rotifera</taxon>
        <taxon>Eurotatoria</taxon>
        <taxon>Bdelloidea</taxon>
        <taxon>Adinetida</taxon>
        <taxon>Adinetidae</taxon>
        <taxon>Adineta</taxon>
    </lineage>
</organism>
<gene>
    <name evidence="2" type="ORF">EDS130_LOCUS22557</name>
    <name evidence="3" type="ORF">XAT740_LOCUS58858</name>
</gene>
<dbReference type="EMBL" id="CAJNOR010013188">
    <property type="protein sequence ID" value="CAF1671969.1"/>
    <property type="molecule type" value="Genomic_DNA"/>
</dbReference>
<dbReference type="Proteomes" id="UP000663852">
    <property type="component" value="Unassembled WGS sequence"/>
</dbReference>
<feature type="region of interest" description="Disordered" evidence="1">
    <location>
        <begin position="43"/>
        <end position="77"/>
    </location>
</feature>
<evidence type="ECO:0000313" key="5">
    <source>
        <dbReference type="Proteomes" id="UP000663852"/>
    </source>
</evidence>
<comment type="caution">
    <text evidence="2">The sequence shown here is derived from an EMBL/GenBank/DDBJ whole genome shotgun (WGS) entry which is preliminary data.</text>
</comment>
<evidence type="ECO:0000256" key="1">
    <source>
        <dbReference type="SAM" id="MobiDB-lite"/>
    </source>
</evidence>
<feature type="compositionally biased region" description="Basic and acidic residues" evidence="1">
    <location>
        <begin position="43"/>
        <end position="54"/>
    </location>
</feature>
<sequence>MLPVLNSLDQLLNRFDQLSQQHAGFKLNFEKNFSDIDNPLRDVARHENEQKKTVDNLSTSNMRKDEKRRSSGTMEDFHRRIIKNRYHHRPPSYCSNENGSFLSRTPSRTSLDSTQQLYTPALSLIQTTITTNTLSSIVPTSFDHRKKQKSQSTTKIAPKVHSVPRMRPRTPIRAFSMETVDRLSQPKLYHLSSDEIVSSKRARRRPKPHQNTIKEVPKLQMSSIKLPPVRLPPPPPPTTPMSFQTKRTSPITIKPLPKKLKTETSFSRRTSQRPPTINCSRSNLPLTIPPPICLNFPMQPELNPSRIVIVLKTAAPRKPLTVFTNRKTIIPFQRMKYLMA</sequence>
<evidence type="ECO:0000313" key="3">
    <source>
        <dbReference type="EMBL" id="CAF1671969.1"/>
    </source>
</evidence>
<feature type="compositionally biased region" description="Basic and acidic residues" evidence="1">
    <location>
        <begin position="62"/>
        <end position="77"/>
    </location>
</feature>
<accession>A0A814SRF1</accession>